<name>A0A371NYJ0_9MICO</name>
<reference evidence="1 2" key="1">
    <citation type="submission" date="2018-08" db="EMBL/GenBank/DDBJ databases">
        <title>Isolation, diversity and antifungal activity of Actinobacteria from cow dung.</title>
        <authorList>
            <person name="Ling L."/>
        </authorList>
    </citation>
    <scope>NUCLEOTIDE SEQUENCE [LARGE SCALE GENOMIC DNA]</scope>
    <source>
        <strain evidence="1 2">NEAU-LLE</strain>
    </source>
</reference>
<protein>
    <submittedName>
        <fullName evidence="1">Glutaminase</fullName>
    </submittedName>
</protein>
<evidence type="ECO:0000313" key="2">
    <source>
        <dbReference type="Proteomes" id="UP000262172"/>
    </source>
</evidence>
<keyword evidence="2" id="KW-1185">Reference proteome</keyword>
<dbReference type="OrthoDB" id="5122834at2"/>
<sequence>MTTASALFDAARQRLADAPKQGLGVAKVSRWRALRIVRAGEAWHLGVLLLGDDGVYTTGEVLRAAEEVRRGYAAESARARADRRAQARRGGFGEGEIVHVGWTALDVAAVDAGGASGPLLVADGVPSVRWSAAGVMPLEVYLNEQIELRYPGSGD</sequence>
<dbReference type="EMBL" id="QUAB01000014">
    <property type="protein sequence ID" value="REJ07844.1"/>
    <property type="molecule type" value="Genomic_DNA"/>
</dbReference>
<organism evidence="1 2">
    <name type="scientific">Microbacterium bovistercoris</name>
    <dbReference type="NCBI Taxonomy" id="2293570"/>
    <lineage>
        <taxon>Bacteria</taxon>
        <taxon>Bacillati</taxon>
        <taxon>Actinomycetota</taxon>
        <taxon>Actinomycetes</taxon>
        <taxon>Micrococcales</taxon>
        <taxon>Microbacteriaceae</taxon>
        <taxon>Microbacterium</taxon>
    </lineage>
</organism>
<accession>A0A371NYJ0</accession>
<evidence type="ECO:0000313" key="1">
    <source>
        <dbReference type="EMBL" id="REJ07844.1"/>
    </source>
</evidence>
<dbReference type="Proteomes" id="UP000262172">
    <property type="component" value="Unassembled WGS sequence"/>
</dbReference>
<comment type="caution">
    <text evidence="1">The sequence shown here is derived from an EMBL/GenBank/DDBJ whole genome shotgun (WGS) entry which is preliminary data.</text>
</comment>
<dbReference type="RefSeq" id="WP_116240758.1">
    <property type="nucleotide sequence ID" value="NZ_QUAB01000014.1"/>
</dbReference>
<gene>
    <name evidence="1" type="ORF">DY023_02445</name>
</gene>
<dbReference type="AlphaFoldDB" id="A0A371NYJ0"/>
<proteinExistence type="predicted"/>